<evidence type="ECO:0000313" key="1">
    <source>
        <dbReference type="EMBL" id="KAF8900447.1"/>
    </source>
</evidence>
<organism evidence="1 2">
    <name type="scientific">Gymnopilus junonius</name>
    <name type="common">Spectacular rustgill mushroom</name>
    <name type="synonym">Gymnopilus spectabilis subsp. junonius</name>
    <dbReference type="NCBI Taxonomy" id="109634"/>
    <lineage>
        <taxon>Eukaryota</taxon>
        <taxon>Fungi</taxon>
        <taxon>Dikarya</taxon>
        <taxon>Basidiomycota</taxon>
        <taxon>Agaricomycotina</taxon>
        <taxon>Agaricomycetes</taxon>
        <taxon>Agaricomycetidae</taxon>
        <taxon>Agaricales</taxon>
        <taxon>Agaricineae</taxon>
        <taxon>Hymenogastraceae</taxon>
        <taxon>Gymnopilus</taxon>
    </lineage>
</organism>
<accession>A0A9P5NMQ8</accession>
<dbReference type="OrthoDB" id="3218485at2759"/>
<dbReference type="EMBL" id="JADNYJ010000047">
    <property type="protein sequence ID" value="KAF8900447.1"/>
    <property type="molecule type" value="Genomic_DNA"/>
</dbReference>
<gene>
    <name evidence="1" type="ORF">CPB84DRAFT_1778940</name>
</gene>
<reference evidence="1" key="1">
    <citation type="submission" date="2020-11" db="EMBL/GenBank/DDBJ databases">
        <authorList>
            <consortium name="DOE Joint Genome Institute"/>
            <person name="Ahrendt S."/>
            <person name="Riley R."/>
            <person name="Andreopoulos W."/>
            <person name="LaButti K."/>
            <person name="Pangilinan J."/>
            <person name="Ruiz-duenas F.J."/>
            <person name="Barrasa J.M."/>
            <person name="Sanchez-Garcia M."/>
            <person name="Camarero S."/>
            <person name="Miyauchi S."/>
            <person name="Serrano A."/>
            <person name="Linde D."/>
            <person name="Babiker R."/>
            <person name="Drula E."/>
            <person name="Ayuso-Fernandez I."/>
            <person name="Pacheco R."/>
            <person name="Padilla G."/>
            <person name="Ferreira P."/>
            <person name="Barriuso J."/>
            <person name="Kellner H."/>
            <person name="Castanera R."/>
            <person name="Alfaro M."/>
            <person name="Ramirez L."/>
            <person name="Pisabarro A.G."/>
            <person name="Kuo A."/>
            <person name="Tritt A."/>
            <person name="Lipzen A."/>
            <person name="He G."/>
            <person name="Yan M."/>
            <person name="Ng V."/>
            <person name="Cullen D."/>
            <person name="Martin F."/>
            <person name="Rosso M.-N."/>
            <person name="Henrissat B."/>
            <person name="Hibbett D."/>
            <person name="Martinez A.T."/>
            <person name="Grigoriev I.V."/>
        </authorList>
    </citation>
    <scope>NUCLEOTIDE SEQUENCE</scope>
    <source>
        <strain evidence="1">AH 44721</strain>
    </source>
</reference>
<proteinExistence type="predicted"/>
<dbReference type="AlphaFoldDB" id="A0A9P5NMQ8"/>
<dbReference type="Proteomes" id="UP000724874">
    <property type="component" value="Unassembled WGS sequence"/>
</dbReference>
<name>A0A9P5NMQ8_GYMJU</name>
<comment type="caution">
    <text evidence="1">The sequence shown here is derived from an EMBL/GenBank/DDBJ whole genome shotgun (WGS) entry which is preliminary data.</text>
</comment>
<keyword evidence="2" id="KW-1185">Reference proteome</keyword>
<protein>
    <submittedName>
        <fullName evidence="1">Uncharacterized protein</fullName>
    </submittedName>
</protein>
<evidence type="ECO:0000313" key="2">
    <source>
        <dbReference type="Proteomes" id="UP000724874"/>
    </source>
</evidence>
<sequence>MASFLMGRGSFTSANGTIYVDEDYARTLEKSANAHGGWYHRVYNAVKDSLGNKLFEISIPHYKKWKNTLMHGELVLFCHRTAIRAQDIDELERILVDDPEFIDIQVHGFRISRRFFQVATSY</sequence>